<dbReference type="Gene3D" id="3.40.50.1980">
    <property type="entry name" value="Nitrogenase molybdenum iron protein domain"/>
    <property type="match status" value="4"/>
</dbReference>
<dbReference type="PANTHER" id="PTHR30535:SF34">
    <property type="entry name" value="MOLYBDATE-BINDING PROTEIN MOLA"/>
    <property type="match status" value="1"/>
</dbReference>
<dbReference type="HOGENOM" id="CLU_437218_0_0_2"/>
<dbReference type="KEGG" id="tba:TERMP_00557"/>
<dbReference type="OrthoDB" id="24039at2157"/>
<dbReference type="RefSeq" id="WP_013466832.1">
    <property type="nucleotide sequence ID" value="NC_014804.1"/>
</dbReference>
<dbReference type="PANTHER" id="PTHR30535">
    <property type="entry name" value="VITAMIN B12-BINDING PROTEIN"/>
    <property type="match status" value="1"/>
</dbReference>
<evidence type="ECO:0000259" key="3">
    <source>
        <dbReference type="PROSITE" id="PS50983"/>
    </source>
</evidence>
<dbReference type="CDD" id="cd01143">
    <property type="entry name" value="YvrC"/>
    <property type="match status" value="2"/>
</dbReference>
<dbReference type="GeneID" id="10040875"/>
<dbReference type="AlphaFoldDB" id="F0LJZ7"/>
<dbReference type="InterPro" id="IPR054828">
    <property type="entry name" value="Vit_B12_bind_prot"/>
</dbReference>
<dbReference type="NCBIfam" id="NF038402">
    <property type="entry name" value="TroA_like"/>
    <property type="match status" value="2"/>
</dbReference>
<name>F0LJZ7_THEBM</name>
<protein>
    <submittedName>
        <fullName evidence="4">Vitamin B12 ABC transporter, B12-binding component</fullName>
    </submittedName>
</protein>
<dbReference type="Proteomes" id="UP000007478">
    <property type="component" value="Chromosome"/>
</dbReference>
<dbReference type="PROSITE" id="PS50983">
    <property type="entry name" value="FE_B12_PBP"/>
    <property type="match status" value="2"/>
</dbReference>
<dbReference type="PROSITE" id="PS51257">
    <property type="entry name" value="PROKAR_LIPOPROTEIN"/>
    <property type="match status" value="1"/>
</dbReference>
<feature type="domain" description="Fe/B12 periplasmic-binding" evidence="3">
    <location>
        <begin position="87"/>
        <end position="333"/>
    </location>
</feature>
<dbReference type="eggNOG" id="arCOG04233">
    <property type="taxonomic scope" value="Archaea"/>
</dbReference>
<dbReference type="EMBL" id="CP002372">
    <property type="protein sequence ID" value="ADT83534.1"/>
    <property type="molecule type" value="Genomic_DNA"/>
</dbReference>
<reference evidence="4 5" key="1">
    <citation type="journal article" date="2011" name="J. Bacteriol.">
        <title>Complete genome sequence of the hyperthermophilic, piezophilic, heterotrophic, and carboxydotrophic archaeon Thermococcus barophilus MP.</title>
        <authorList>
            <person name="Vannier P."/>
            <person name="Marteinsson V.T."/>
            <person name="Fridjonsson O.H."/>
            <person name="Oger P."/>
            <person name="Jebbar M."/>
        </authorList>
    </citation>
    <scope>NUCLEOTIDE SEQUENCE [LARGE SCALE GENOMIC DNA]</scope>
    <source>
        <strain evidence="5">DSM 11836 / MP</strain>
    </source>
</reference>
<evidence type="ECO:0000313" key="4">
    <source>
        <dbReference type="EMBL" id="ADT83534.1"/>
    </source>
</evidence>
<feature type="domain" description="Fe/B12 periplasmic-binding" evidence="3">
    <location>
        <begin position="358"/>
        <end position="603"/>
    </location>
</feature>
<evidence type="ECO:0000256" key="1">
    <source>
        <dbReference type="ARBA" id="ARBA00022729"/>
    </source>
</evidence>
<dbReference type="InterPro" id="IPR002491">
    <property type="entry name" value="ABC_transptr_periplasmic_BD"/>
</dbReference>
<feature type="compositionally biased region" description="Low complexity" evidence="2">
    <location>
        <begin position="25"/>
        <end position="59"/>
    </location>
</feature>
<accession>F0LJZ7</accession>
<proteinExistence type="predicted"/>
<keyword evidence="1" id="KW-0732">Signal</keyword>
<sequence>MKRKVALILTILMFGVIIAGCINQQTSSTPSTTPTSTTTQATSSKEMTVAHTTSTTKAPTETEQRKYPITITDFADRKVTIEKEPQRIVSLAPSITETLYFLGALDKVVGVTQYDDFPPGVQEGRTIIGGFSNPNIEIIASLKPDLIIATSMHMKYLTQLEQIAPVVIIDPKNMDDIYKAIELLGKVVDKEEQAQKVIANMKSKVEEIQSAVKSKPKVKVFYVVWNNPMMTAGKGTFIDDLIKLAGGENIFSDVEGWAQVSIEQVLAKDPEVIILTPHCGMTVQDVYHSELSKTTAAKEGKVVVIQNDNVLVRPSPRIVIGLEELAKVIHPDVFGGKYPLTVIDFMNRTVTIEKEPQRIVSLAPSITETLFYIGAGDKVVGVTKYDDFPPQVANITKIGGFSDPNIEIIASLKPDLIIGTSMHLKYLDQLQQIAPVIIVAPRNIDEIYKQIELLGKVTNREEYAQSVVNEMKAKVEYITSRVREKPKPKVFFISWWNPIYTPGRDTFQGDLIELAGGENVFNDLTGWAQVSIEQVLARNPEIIILSAHAGISPEQLCETELAKTDAVKNGRVYVISDDNIISRPGPRIVLGLEELAEFIHPEVFNYEPQPLKCSASVSG</sequence>
<dbReference type="Pfam" id="PF01497">
    <property type="entry name" value="Peripla_BP_2"/>
    <property type="match status" value="2"/>
</dbReference>
<feature type="region of interest" description="Disordered" evidence="2">
    <location>
        <begin position="25"/>
        <end position="64"/>
    </location>
</feature>
<keyword evidence="5" id="KW-1185">Reference proteome</keyword>
<organism evidence="4 5">
    <name type="scientific">Thermococcus barophilus (strain DSM 11836 / MP)</name>
    <dbReference type="NCBI Taxonomy" id="391623"/>
    <lineage>
        <taxon>Archaea</taxon>
        <taxon>Methanobacteriati</taxon>
        <taxon>Methanobacteriota</taxon>
        <taxon>Thermococci</taxon>
        <taxon>Thermococcales</taxon>
        <taxon>Thermococcaceae</taxon>
        <taxon>Thermococcus</taxon>
    </lineage>
</organism>
<dbReference type="SUPFAM" id="SSF53807">
    <property type="entry name" value="Helical backbone' metal receptor"/>
    <property type="match status" value="2"/>
</dbReference>
<evidence type="ECO:0000313" key="5">
    <source>
        <dbReference type="Proteomes" id="UP000007478"/>
    </source>
</evidence>
<dbReference type="PATRIC" id="fig|391623.17.peg.558"/>
<gene>
    <name evidence="4" type="ordered locus">TERMP_00557</name>
</gene>
<evidence type="ECO:0000256" key="2">
    <source>
        <dbReference type="SAM" id="MobiDB-lite"/>
    </source>
</evidence>
<dbReference type="InterPro" id="IPR050902">
    <property type="entry name" value="ABC_Transporter_SBP"/>
</dbReference>